<evidence type="ECO:0000256" key="5">
    <source>
        <dbReference type="PIRSR" id="PIRSR615500-1"/>
    </source>
</evidence>
<evidence type="ECO:0000256" key="9">
    <source>
        <dbReference type="SAM" id="SignalP"/>
    </source>
</evidence>
<evidence type="ECO:0000256" key="7">
    <source>
        <dbReference type="RuleBase" id="RU003355"/>
    </source>
</evidence>
<dbReference type="PROSITE" id="PS51892">
    <property type="entry name" value="SUBTILASE"/>
    <property type="match status" value="1"/>
</dbReference>
<reference evidence="11 12" key="1">
    <citation type="submission" date="2019-01" db="EMBL/GenBank/DDBJ databases">
        <title>Genome sequences of Streptomyces and Rhizobium isolates collected from root and soil.</title>
        <authorList>
            <person name="Chhettri S."/>
            <person name="Sevigny J.L."/>
            <person name="Sen A."/>
            <person name="Ennis N."/>
            <person name="Tisa L."/>
        </authorList>
    </citation>
    <scope>NUCLEOTIDE SEQUENCE [LARGE SCALE GENOMIC DNA]</scope>
    <source>
        <strain evidence="11 12">San01</strain>
    </source>
</reference>
<feature type="active site" description="Charge relay system" evidence="5 6">
    <location>
        <position position="205"/>
    </location>
</feature>
<gene>
    <name evidence="11" type="ORF">EOT10_06840</name>
</gene>
<feature type="signal peptide" evidence="9">
    <location>
        <begin position="1"/>
        <end position="29"/>
    </location>
</feature>
<dbReference type="Pfam" id="PF00082">
    <property type="entry name" value="Peptidase_S8"/>
    <property type="match status" value="1"/>
</dbReference>
<organism evidence="11 12">
    <name type="scientific">Streptomyces antnestii</name>
    <dbReference type="NCBI Taxonomy" id="2494256"/>
    <lineage>
        <taxon>Bacteria</taxon>
        <taxon>Bacillati</taxon>
        <taxon>Actinomycetota</taxon>
        <taxon>Actinomycetes</taxon>
        <taxon>Kitasatosporales</taxon>
        <taxon>Streptomycetaceae</taxon>
        <taxon>Streptomyces</taxon>
    </lineage>
</organism>
<dbReference type="PANTHER" id="PTHR43806:SF65">
    <property type="entry name" value="SERINE PROTEASE APRX"/>
    <property type="match status" value="1"/>
</dbReference>
<dbReference type="CDD" id="cd07474">
    <property type="entry name" value="Peptidases_S8_subtilisin_Vpr-like"/>
    <property type="match status" value="1"/>
</dbReference>
<dbReference type="PROSITE" id="PS00136">
    <property type="entry name" value="SUBTILASE_ASP"/>
    <property type="match status" value="1"/>
</dbReference>
<dbReference type="SUPFAM" id="SSF52743">
    <property type="entry name" value="Subtilisin-like"/>
    <property type="match status" value="1"/>
</dbReference>
<dbReference type="RefSeq" id="WP_127827134.1">
    <property type="nucleotide sequence ID" value="NZ_RZYA01000002.1"/>
</dbReference>
<evidence type="ECO:0000256" key="4">
    <source>
        <dbReference type="ARBA" id="ARBA00022825"/>
    </source>
</evidence>
<feature type="chain" id="PRO_5019085440" description="Peptidase S8/S53 domain-containing protein" evidence="9">
    <location>
        <begin position="30"/>
        <end position="1415"/>
    </location>
</feature>
<dbReference type="InterPro" id="IPR015500">
    <property type="entry name" value="Peptidase_S8_subtilisin-rel"/>
</dbReference>
<feature type="active site" description="Charge relay system" evidence="5 6">
    <location>
        <position position="166"/>
    </location>
</feature>
<keyword evidence="3 6" id="KW-0378">Hydrolase</keyword>
<keyword evidence="9" id="KW-0732">Signal</keyword>
<evidence type="ECO:0000256" key="6">
    <source>
        <dbReference type="PROSITE-ProRule" id="PRU01240"/>
    </source>
</evidence>
<keyword evidence="12" id="KW-1185">Reference proteome</keyword>
<dbReference type="PANTHER" id="PTHR43806">
    <property type="entry name" value="PEPTIDASE S8"/>
    <property type="match status" value="1"/>
</dbReference>
<feature type="region of interest" description="Disordered" evidence="8">
    <location>
        <begin position="416"/>
        <end position="469"/>
    </location>
</feature>
<dbReference type="Gene3D" id="2.130.10.10">
    <property type="entry name" value="YVTN repeat-like/Quinoprotein amine dehydrogenase"/>
    <property type="match status" value="2"/>
</dbReference>
<keyword evidence="2 6" id="KW-0645">Protease</keyword>
<dbReference type="InterPro" id="IPR023828">
    <property type="entry name" value="Peptidase_S8_Ser-AS"/>
</dbReference>
<name>A0A437Q0I9_9ACTN</name>
<dbReference type="InterPro" id="IPR036852">
    <property type="entry name" value="Peptidase_S8/S53_dom_sf"/>
</dbReference>
<dbReference type="InterPro" id="IPR022398">
    <property type="entry name" value="Peptidase_S8_His-AS"/>
</dbReference>
<feature type="active site" description="Charge relay system" evidence="5 6">
    <location>
        <position position="558"/>
    </location>
</feature>
<dbReference type="GO" id="GO:0004252">
    <property type="term" value="F:serine-type endopeptidase activity"/>
    <property type="evidence" value="ECO:0007669"/>
    <property type="project" value="UniProtKB-UniRule"/>
</dbReference>
<dbReference type="Proteomes" id="UP000283128">
    <property type="component" value="Unassembled WGS sequence"/>
</dbReference>
<evidence type="ECO:0000256" key="3">
    <source>
        <dbReference type="ARBA" id="ARBA00022801"/>
    </source>
</evidence>
<comment type="caution">
    <text evidence="11">The sequence shown here is derived from an EMBL/GenBank/DDBJ whole genome shotgun (WGS) entry which is preliminary data.</text>
</comment>
<dbReference type="PROSITE" id="PS00137">
    <property type="entry name" value="SUBTILASE_HIS"/>
    <property type="match status" value="1"/>
</dbReference>
<protein>
    <recommendedName>
        <fullName evidence="10">Peptidase S8/S53 domain-containing protein</fullName>
    </recommendedName>
</protein>
<dbReference type="PRINTS" id="PR00723">
    <property type="entry name" value="SUBTILISIN"/>
</dbReference>
<sequence length="1415" mass="145739">MTPRRTLTAGLTAAVIGGLLSAVPQSANADQPKDPGQRVIVTLSGDAAAAGRGRLRSADAKEIGADRAVLAARQRTFLDDAKDAGLHTGSPRRLSLLLNSVAVTVKSSETDALKRLPGVTSVVPDARMHVLTDDSVPLINAPQVWQRKDPAGNGADGKGVTVAVLDSGVDYSHPDLGGALGEGHKVVGGHDFVNGDDDPMDDNGHGTHVAGIIAGKAAEKGGVTGVAPGANLLAYKVMDDAGQGYTSDIVAGIEAAIDPANPHRADVINMSLGGYGDGHDPLGLAATAAVRAGVVVVASAGNEGPGSGTVGTPAAADGVIAVGASVSGLRIPGATYKGGEKIQTYRGVLSANPPVAPVTTELVDVGQGTPEDWDRAGDVKGKAVRIDTLVADSQEHLTGRDLETAREAERRGALAVVGGSDSGGGPVLAAQPDASGRPGATGQPDAAGRSGRKADGTVPLAPQTSVKESGDSLRMDSLILLGVDSTQYAELGRRLADGTVEVTISGTDVTDSIASFSSRGPALDWNLKPDLVAPGYDIRSTIPKSLYKPGYYRLSGTSMAGPHVAGSAALLRQLHPGETPANVTSELVGSARQVKDQAATTAGSGRLDVAAAADRADTGVTTTPATLSYGLADLARPTVGGSKKLTVSNSGARARTVRLKVSGEAEVSPRTLRIPAGGGATATVTLRAKRPAGEAEISGAVTVTPEGGAPLRVPYLLVVRQLFVQAGPDPSDGTSTAVVFTPAPLAKPPVLTVTPPHGRPYKVTTVRRSGNVYQAGITGRGVGAHLVSASGVTTDGKTLTANRDGFEVTPEDSRDARWQPVGPNSESGDITTAQSDPGAAVLTQYGKLGPWSTEDNGATWKQHTRLPLGDVAGQAFTVVDPKNAKRWWYAANSASGIPRTGSILRTEDGGRTWQTLDTPDTPVYDFLADEAAKTLVARTATELLISKDGGDTWTREPLGIPADRVYGLAIGGDSLYFSAGKSLWKRDGLSTGTLGLAVKVRDAANGGVSVTVVADSQVVAVYEIGSGIVGSFDGGRTWATLDNHGYGASGMTLTGGDLYVGYGGDIRVGRDHGRNWSTIPNVNRASTTSDFDRWADGSLTVSADAAGVYRGTADGKDYRRLGVQGGTVNSLAVSGDQLLAAGRQGIHRSKLPVSGAEWGTTRGEGMIGVAARLMQTSPKDSRTVWQVRYDAWGGFHLKRSGDSGATWQEKGASDGTVFALAVHPADPDRVYVAYGNLRGVGLFSTEDGGAHWKNRLNDRTHFTAVAGDPGNPDRLWLGAPDGLYRSDNGGDDITKVADGRVDTIEFAGARMVTGGDTIKVSTDGGKTFRTADTGKLPVRVSDVLQVDGTLYAATTGYWDKALPRGGRGVLRSTDGGRSWQNISTGLQNLDATSLAADGGWLYVGTVEGGVHRLKL</sequence>
<evidence type="ECO:0000313" key="12">
    <source>
        <dbReference type="Proteomes" id="UP000283128"/>
    </source>
</evidence>
<dbReference type="InterPro" id="IPR050131">
    <property type="entry name" value="Peptidase_S8_subtilisin-like"/>
</dbReference>
<accession>A0A437Q0I9</accession>
<dbReference type="GO" id="GO:0006508">
    <property type="term" value="P:proteolysis"/>
    <property type="evidence" value="ECO:0007669"/>
    <property type="project" value="UniProtKB-KW"/>
</dbReference>
<feature type="domain" description="Peptidase S8/S53" evidence="10">
    <location>
        <begin position="157"/>
        <end position="598"/>
    </location>
</feature>
<dbReference type="OrthoDB" id="614750at2"/>
<dbReference type="Gene3D" id="3.40.50.200">
    <property type="entry name" value="Peptidase S8/S53 domain"/>
    <property type="match status" value="2"/>
</dbReference>
<dbReference type="InterPro" id="IPR015943">
    <property type="entry name" value="WD40/YVTN_repeat-like_dom_sf"/>
</dbReference>
<evidence type="ECO:0000256" key="8">
    <source>
        <dbReference type="SAM" id="MobiDB-lite"/>
    </source>
</evidence>
<keyword evidence="4 6" id="KW-0720">Serine protease</keyword>
<dbReference type="InterPro" id="IPR000209">
    <property type="entry name" value="Peptidase_S8/S53_dom"/>
</dbReference>
<evidence type="ECO:0000313" key="11">
    <source>
        <dbReference type="EMBL" id="RVU27979.1"/>
    </source>
</evidence>
<feature type="compositionally biased region" description="Polar residues" evidence="8">
    <location>
        <begin position="822"/>
        <end position="835"/>
    </location>
</feature>
<dbReference type="InterPro" id="IPR034213">
    <property type="entry name" value="S8_Vpr-like"/>
</dbReference>
<dbReference type="InterPro" id="IPR023827">
    <property type="entry name" value="Peptidase_S8_Asp-AS"/>
</dbReference>
<proteinExistence type="inferred from homology"/>
<evidence type="ECO:0000259" key="10">
    <source>
        <dbReference type="Pfam" id="PF00082"/>
    </source>
</evidence>
<dbReference type="SUPFAM" id="SSF110296">
    <property type="entry name" value="Oligoxyloglucan reducing end-specific cellobiohydrolase"/>
    <property type="match status" value="2"/>
</dbReference>
<feature type="region of interest" description="Disordered" evidence="8">
    <location>
        <begin position="806"/>
        <end position="836"/>
    </location>
</feature>
<evidence type="ECO:0000256" key="2">
    <source>
        <dbReference type="ARBA" id="ARBA00022670"/>
    </source>
</evidence>
<dbReference type="PROSITE" id="PS00138">
    <property type="entry name" value="SUBTILASE_SER"/>
    <property type="match status" value="1"/>
</dbReference>
<dbReference type="CDD" id="cd15482">
    <property type="entry name" value="Sialidase_non-viral"/>
    <property type="match status" value="1"/>
</dbReference>
<dbReference type="EMBL" id="RZYA01000002">
    <property type="protein sequence ID" value="RVU27979.1"/>
    <property type="molecule type" value="Genomic_DNA"/>
</dbReference>
<comment type="similarity">
    <text evidence="1 6 7">Belongs to the peptidase S8 family.</text>
</comment>
<evidence type="ECO:0000256" key="1">
    <source>
        <dbReference type="ARBA" id="ARBA00011073"/>
    </source>
</evidence>